<dbReference type="Proteomes" id="UP000886595">
    <property type="component" value="Unassembled WGS sequence"/>
</dbReference>
<dbReference type="EMBL" id="JAAMPC010000011">
    <property type="protein sequence ID" value="KAG2283828.1"/>
    <property type="molecule type" value="Genomic_DNA"/>
</dbReference>
<keyword evidence="2" id="KW-1185">Reference proteome</keyword>
<dbReference type="OrthoDB" id="118550at2759"/>
<comment type="caution">
    <text evidence="1">The sequence shown here is derived from an EMBL/GenBank/DDBJ whole genome shotgun (WGS) entry which is preliminary data.</text>
</comment>
<sequence length="72" mass="8353">MRKSVSLNNLSEYRHTDDIPKIIAEDEKNKTSSGYVSADDAVPISSSRERKQEYWRVLVKMMKSFELFLVIA</sequence>
<accession>A0A8X7R9J3</accession>
<proteinExistence type="predicted"/>
<evidence type="ECO:0000313" key="1">
    <source>
        <dbReference type="EMBL" id="KAG2283828.1"/>
    </source>
</evidence>
<organism evidence="1 2">
    <name type="scientific">Brassica carinata</name>
    <name type="common">Ethiopian mustard</name>
    <name type="synonym">Abyssinian cabbage</name>
    <dbReference type="NCBI Taxonomy" id="52824"/>
    <lineage>
        <taxon>Eukaryota</taxon>
        <taxon>Viridiplantae</taxon>
        <taxon>Streptophyta</taxon>
        <taxon>Embryophyta</taxon>
        <taxon>Tracheophyta</taxon>
        <taxon>Spermatophyta</taxon>
        <taxon>Magnoliopsida</taxon>
        <taxon>eudicotyledons</taxon>
        <taxon>Gunneridae</taxon>
        <taxon>Pentapetalae</taxon>
        <taxon>rosids</taxon>
        <taxon>malvids</taxon>
        <taxon>Brassicales</taxon>
        <taxon>Brassicaceae</taxon>
        <taxon>Brassiceae</taxon>
        <taxon>Brassica</taxon>
    </lineage>
</organism>
<name>A0A8X7R9J3_BRACI</name>
<protein>
    <submittedName>
        <fullName evidence="1">Uncharacterized protein</fullName>
    </submittedName>
</protein>
<reference evidence="1 2" key="1">
    <citation type="submission" date="2020-02" db="EMBL/GenBank/DDBJ databases">
        <authorList>
            <person name="Ma Q."/>
            <person name="Huang Y."/>
            <person name="Song X."/>
            <person name="Pei D."/>
        </authorList>
    </citation>
    <scope>NUCLEOTIDE SEQUENCE [LARGE SCALE GENOMIC DNA]</scope>
    <source>
        <strain evidence="1">Sxm20200214</strain>
        <tissue evidence="1">Leaf</tissue>
    </source>
</reference>
<evidence type="ECO:0000313" key="2">
    <source>
        <dbReference type="Proteomes" id="UP000886595"/>
    </source>
</evidence>
<gene>
    <name evidence="1" type="ORF">Bca52824_055048</name>
</gene>
<dbReference type="AlphaFoldDB" id="A0A8X7R9J3"/>